<dbReference type="GO" id="GO:0030527">
    <property type="term" value="F:structural constituent of chromatin"/>
    <property type="evidence" value="ECO:0007669"/>
    <property type="project" value="InterPro"/>
</dbReference>
<dbReference type="InterPro" id="IPR010992">
    <property type="entry name" value="IHF-like_DNA-bd_dom_sf"/>
</dbReference>
<feature type="region of interest" description="Disordered" evidence="6">
    <location>
        <begin position="72"/>
        <end position="91"/>
    </location>
</feature>
<dbReference type="Proteomes" id="UP000663281">
    <property type="component" value="Chromosome"/>
</dbReference>
<dbReference type="GO" id="GO:0030261">
    <property type="term" value="P:chromosome condensation"/>
    <property type="evidence" value="ECO:0007669"/>
    <property type="project" value="UniProtKB-KW"/>
</dbReference>
<keyword evidence="3" id="KW-0226">DNA condensation</keyword>
<evidence type="ECO:0000256" key="6">
    <source>
        <dbReference type="SAM" id="MobiDB-lite"/>
    </source>
</evidence>
<evidence type="ECO:0000313" key="7">
    <source>
        <dbReference type="EMBL" id="QSX28571.1"/>
    </source>
</evidence>
<organism evidence="7 8">
    <name type="scientific">Shewanella cyperi</name>
    <dbReference type="NCBI Taxonomy" id="2814292"/>
    <lineage>
        <taxon>Bacteria</taxon>
        <taxon>Pseudomonadati</taxon>
        <taxon>Pseudomonadota</taxon>
        <taxon>Gammaproteobacteria</taxon>
        <taxon>Alteromonadales</taxon>
        <taxon>Shewanellaceae</taxon>
        <taxon>Shewanella</taxon>
    </lineage>
</organism>
<dbReference type="InterPro" id="IPR000119">
    <property type="entry name" value="Hist_DNA-bd"/>
</dbReference>
<dbReference type="AlphaFoldDB" id="A0A974XKB3"/>
<dbReference type="SUPFAM" id="SSF47729">
    <property type="entry name" value="IHF-like DNA-binding proteins"/>
    <property type="match status" value="1"/>
</dbReference>
<dbReference type="Pfam" id="PF00216">
    <property type="entry name" value="Bac_DNA_binding"/>
    <property type="match status" value="1"/>
</dbReference>
<keyword evidence="4 7" id="KW-0238">DNA-binding</keyword>
<dbReference type="SMART" id="SM00411">
    <property type="entry name" value="BHL"/>
    <property type="match status" value="1"/>
</dbReference>
<dbReference type="GO" id="GO:0005829">
    <property type="term" value="C:cytosol"/>
    <property type="evidence" value="ECO:0007669"/>
    <property type="project" value="TreeGrafter"/>
</dbReference>
<protein>
    <submittedName>
        <fullName evidence="7">HU family DNA-binding protein</fullName>
    </submittedName>
</protein>
<accession>A0A974XKB3</accession>
<comment type="similarity">
    <text evidence="2 5">Belongs to the bacterial histone-like protein family.</text>
</comment>
<dbReference type="Gene3D" id="4.10.520.10">
    <property type="entry name" value="IHF-like DNA-binding proteins"/>
    <property type="match status" value="1"/>
</dbReference>
<evidence type="ECO:0000256" key="4">
    <source>
        <dbReference type="ARBA" id="ARBA00023125"/>
    </source>
</evidence>
<dbReference type="PANTHER" id="PTHR33175:SF12">
    <property type="entry name" value="DNA-BINDING PROTEIN HU-ALPHA"/>
    <property type="match status" value="1"/>
</dbReference>
<evidence type="ECO:0000313" key="8">
    <source>
        <dbReference type="Proteomes" id="UP000663281"/>
    </source>
</evidence>
<comment type="function">
    <text evidence="1">Histone-like DNA-binding protein which is capable of wrapping DNA to stabilize it, and thus to prevent its denaturation under extreme environmental conditions.</text>
</comment>
<dbReference type="PANTHER" id="PTHR33175">
    <property type="entry name" value="DNA-BINDING PROTEIN HU"/>
    <property type="match status" value="1"/>
</dbReference>
<keyword evidence="8" id="KW-1185">Reference proteome</keyword>
<dbReference type="EMBL" id="CP071504">
    <property type="protein sequence ID" value="QSX28571.1"/>
    <property type="molecule type" value="Genomic_DNA"/>
</dbReference>
<reference evidence="7 8" key="1">
    <citation type="submission" date="2021-03" db="EMBL/GenBank/DDBJ databases">
        <title>Novel species identification of genus Shewanella.</title>
        <authorList>
            <person name="Liu G."/>
            <person name="Zhang Q."/>
        </authorList>
    </citation>
    <scope>NUCLEOTIDE SEQUENCE [LARGE SCALE GENOMIC DNA]</scope>
    <source>
        <strain evidence="7 8">FJAT-53726</strain>
    </source>
</reference>
<dbReference type="KEGG" id="scyp:JYB88_09670"/>
<evidence type="ECO:0000256" key="3">
    <source>
        <dbReference type="ARBA" id="ARBA00023067"/>
    </source>
</evidence>
<gene>
    <name evidence="7" type="ORF">JYB88_09670</name>
</gene>
<evidence type="ECO:0000256" key="1">
    <source>
        <dbReference type="ARBA" id="ARBA00003819"/>
    </source>
</evidence>
<sequence>MKQSDISKRLALELQLSPNDANEIIKQLLGAIRGALMEGEKVYLPPLGTFELRYFLPKNGRHPKTGEPIEIAGYNQPSFSPSPALKKALNR</sequence>
<dbReference type="PRINTS" id="PR01727">
    <property type="entry name" value="DNABINDINGHU"/>
</dbReference>
<dbReference type="RefSeq" id="WP_207323976.1">
    <property type="nucleotide sequence ID" value="NZ_CP071504.1"/>
</dbReference>
<proteinExistence type="inferred from homology"/>
<name>A0A974XKB3_9GAMM</name>
<dbReference type="GO" id="GO:0003677">
    <property type="term" value="F:DNA binding"/>
    <property type="evidence" value="ECO:0007669"/>
    <property type="project" value="UniProtKB-KW"/>
</dbReference>
<evidence type="ECO:0000256" key="2">
    <source>
        <dbReference type="ARBA" id="ARBA00010529"/>
    </source>
</evidence>
<evidence type="ECO:0000256" key="5">
    <source>
        <dbReference type="RuleBase" id="RU003939"/>
    </source>
</evidence>